<feature type="domain" description="Histidine kinase" evidence="15">
    <location>
        <begin position="878"/>
        <end position="1110"/>
    </location>
</feature>
<comment type="caution">
    <text evidence="17">The sequence shown here is derived from an EMBL/GenBank/DDBJ whole genome shotgun (WGS) entry which is preliminary data.</text>
</comment>
<reference evidence="17 18" key="1">
    <citation type="submission" date="2019-03" db="EMBL/GenBank/DDBJ databases">
        <title>Dyadobacter AR-3-6 sp. nov., isolated from arctic soil.</title>
        <authorList>
            <person name="Chaudhary D.K."/>
        </authorList>
    </citation>
    <scope>NUCLEOTIDE SEQUENCE [LARGE SCALE GENOMIC DNA]</scope>
    <source>
        <strain evidence="17 18">AR-3-6</strain>
    </source>
</reference>
<dbReference type="InterPro" id="IPR009057">
    <property type="entry name" value="Homeodomain-like_sf"/>
</dbReference>
<organism evidence="17 18">
    <name type="scientific">Dyadobacter psychrotolerans</name>
    <dbReference type="NCBI Taxonomy" id="2541721"/>
    <lineage>
        <taxon>Bacteria</taxon>
        <taxon>Pseudomonadati</taxon>
        <taxon>Bacteroidota</taxon>
        <taxon>Cytophagia</taxon>
        <taxon>Cytophagales</taxon>
        <taxon>Spirosomataceae</taxon>
        <taxon>Dyadobacter</taxon>
    </lineage>
</organism>
<accession>A0A4V2Z3A8</accession>
<dbReference type="SMART" id="SM00387">
    <property type="entry name" value="HATPase_c"/>
    <property type="match status" value="1"/>
</dbReference>
<dbReference type="GO" id="GO:0003700">
    <property type="term" value="F:DNA-binding transcription factor activity"/>
    <property type="evidence" value="ECO:0007669"/>
    <property type="project" value="InterPro"/>
</dbReference>
<dbReference type="PROSITE" id="PS50109">
    <property type="entry name" value="HIS_KIN"/>
    <property type="match status" value="1"/>
</dbReference>
<keyword evidence="6" id="KW-0418">Kinase</keyword>
<feature type="domain" description="HTH araC/xylS-type" evidence="14">
    <location>
        <begin position="1297"/>
        <end position="1396"/>
    </location>
</feature>
<keyword evidence="8" id="KW-0902">Two-component regulatory system</keyword>
<dbReference type="PROSITE" id="PS50110">
    <property type="entry name" value="RESPONSE_REGULATORY"/>
    <property type="match status" value="1"/>
</dbReference>
<dbReference type="CDD" id="cd17574">
    <property type="entry name" value="REC_OmpR"/>
    <property type="match status" value="1"/>
</dbReference>
<evidence type="ECO:0000256" key="12">
    <source>
        <dbReference type="PROSITE-ProRule" id="PRU00169"/>
    </source>
</evidence>
<dbReference type="GO" id="GO:0000155">
    <property type="term" value="F:phosphorelay sensor kinase activity"/>
    <property type="evidence" value="ECO:0007669"/>
    <property type="project" value="InterPro"/>
</dbReference>
<keyword evidence="13" id="KW-0175">Coiled coil</keyword>
<dbReference type="InterPro" id="IPR011123">
    <property type="entry name" value="Y_Y_Y"/>
</dbReference>
<keyword evidence="7" id="KW-0067">ATP-binding</keyword>
<keyword evidence="9" id="KW-0805">Transcription regulation</keyword>
<name>A0A4V2Z3A8_9BACT</name>
<sequence>MKIRLVLIIGFWGLNFVSYCWAQAGKGFRFEHITVNEGLSHSDAMSVIQDQESFVWVGTNNGINRYDGYELKKYDLPNDHLRGLSSNRIRALHVAKDGTIWAGSEGTGLFFYDKLKDTFEAVKVLSVLASDKVFLDMLSVTSVLAVSSDADGRVWVATQDFGVFFIDFESAGKVRHVGQVRLHGFHQRDYGALSVFSDKRGKVWIGTIGNGLWVIENQNVKSASIVQANKVAQISDVDIRSIYTDPKGIFWVAADDVVYWVKSQQVNKTTDLVFEKLPHIFHGIQSLYMDSFSRLWVGTNFGLIKLEDPGSYLKKPEELNLETFLPVDGDATSINSGRVHQIMEDSFGNLWLAASSGGLNKVHLRPKQFNQLQRRLPGDASLPNNYVNAISKDEVTGRIYIGTRNGFSAYDPKSKSYNNYLNRLAKGNVTGADVSSFLITKNKIWIGTRYRGMYQMDRSGNSAPERYDNLSGHRPWNYISIEGMAEDKTGRVWAATYDGLMLFSAEGVHVKTYYTENSKLPSNQLTFLLYDKEQDIIWASTTNAGVLKLKEENGVLRILSHFKHEAGNENSFKVNFAWPLLKDKNGTIWIGTIGGGLHAIEVVNGIETVTRYDKWIAENDIESILDDEKGNLWIGGAGLSKFSPVTKKLLRYDVSDGLQSNSFKVGSAFKSLDGTMYFGGTNGINYFKPQNILANPFPPVVRITRLRVLNKNSDAVSGETGSSMISRQFSDPEGVTIKASENDFSFEFVGLNYVNPQKQQYVYKLEGYSNDWVQLPPGQRVASFANLPAGEYTFMVKANNGDGVWSLNPASVQVIILPPWYKTWWAYIGYTLIVAAALILYRRITLSQAELKNRIALEKMHAEKEKEIAEVKINFFTNVSHEFRTPLTLILGPMEEFMASIGESGELKEKVVMMHKQTRKLLDLINQLLSFRKIESGHASLAASRREVIGFMKEIFLIFKVKADERNLDYSINAPEREVMMYFDSEKLEVIITNLLSNAFKYTPEGGRIRLASSVIGLENLDAVWQDGKLTDNYLEISVKDWGYGIRTEELEKIFDPYYQASNATGSNFKGTGIGLALVQQMVQSHSGEVEVQSAVGQGTTFTVKLPFGRKHLSAPDLREDMMPEQYVQLPENTDVIFYSEPAVVEKTAKLLIVEDNADLREYLRGLFESDYEVFLSVDGSEAWTKIPETQPDLILSDVMMPGLNGLDLCKKIKQHPKTSHIPVILLTARAAAVQELEGLETGADDYIAKPFNPKILRAKVSTILQSRNKLLEYYQRKILLEPTEITIPDEDKIFLETAMKIVEDNLTNSEFKVQSLVTAMGMSQSVFYRRVKNITGQSVIEFIKDIRLKRAAQLLTNEHARVSEIALMVGIEDPKNFRISFQKLYNMSPSQYAKAHRGELMAEATTGL</sequence>
<dbReference type="InterPro" id="IPR001789">
    <property type="entry name" value="Sig_transdc_resp-reg_receiver"/>
</dbReference>
<dbReference type="SMART" id="SM00342">
    <property type="entry name" value="HTH_ARAC"/>
    <property type="match status" value="1"/>
</dbReference>
<dbReference type="InterPro" id="IPR011006">
    <property type="entry name" value="CheY-like_superfamily"/>
</dbReference>
<dbReference type="InterPro" id="IPR011110">
    <property type="entry name" value="Reg_prop"/>
</dbReference>
<dbReference type="PANTHER" id="PTHR43547">
    <property type="entry name" value="TWO-COMPONENT HISTIDINE KINASE"/>
    <property type="match status" value="1"/>
</dbReference>
<dbReference type="InterPro" id="IPR003594">
    <property type="entry name" value="HATPase_dom"/>
</dbReference>
<dbReference type="SUPFAM" id="SSF46689">
    <property type="entry name" value="Homeodomain-like"/>
    <property type="match status" value="1"/>
</dbReference>
<dbReference type="Pfam" id="PF12833">
    <property type="entry name" value="HTH_18"/>
    <property type="match status" value="1"/>
</dbReference>
<dbReference type="Proteomes" id="UP000294850">
    <property type="component" value="Unassembled WGS sequence"/>
</dbReference>
<evidence type="ECO:0000256" key="13">
    <source>
        <dbReference type="SAM" id="Coils"/>
    </source>
</evidence>
<evidence type="ECO:0000256" key="7">
    <source>
        <dbReference type="ARBA" id="ARBA00022840"/>
    </source>
</evidence>
<dbReference type="RefSeq" id="WP_131961115.1">
    <property type="nucleotide sequence ID" value="NZ_SMFL01000012.1"/>
</dbReference>
<feature type="domain" description="Response regulatory" evidence="16">
    <location>
        <begin position="1150"/>
        <end position="1265"/>
    </location>
</feature>
<dbReference type="Pfam" id="PF00072">
    <property type="entry name" value="Response_reg"/>
    <property type="match status" value="1"/>
</dbReference>
<dbReference type="OrthoDB" id="9797097at2"/>
<keyword evidence="3 12" id="KW-0597">Phosphoprotein</keyword>
<dbReference type="Gene3D" id="3.40.50.2300">
    <property type="match status" value="1"/>
</dbReference>
<dbReference type="SUPFAM" id="SSF52172">
    <property type="entry name" value="CheY-like"/>
    <property type="match status" value="1"/>
</dbReference>
<evidence type="ECO:0000256" key="10">
    <source>
        <dbReference type="ARBA" id="ARBA00023125"/>
    </source>
</evidence>
<keyword evidence="5" id="KW-0547">Nucleotide-binding</keyword>
<dbReference type="Gene3D" id="1.10.287.130">
    <property type="match status" value="1"/>
</dbReference>
<comment type="catalytic activity">
    <reaction evidence="1">
        <text>ATP + protein L-histidine = ADP + protein N-phospho-L-histidine.</text>
        <dbReference type="EC" id="2.7.13.3"/>
    </reaction>
</comment>
<dbReference type="PROSITE" id="PS01124">
    <property type="entry name" value="HTH_ARAC_FAMILY_2"/>
    <property type="match status" value="1"/>
</dbReference>
<dbReference type="Gene3D" id="2.60.40.10">
    <property type="entry name" value="Immunoglobulins"/>
    <property type="match status" value="1"/>
</dbReference>
<dbReference type="PANTHER" id="PTHR43547:SF2">
    <property type="entry name" value="HYBRID SIGNAL TRANSDUCTION HISTIDINE KINASE C"/>
    <property type="match status" value="1"/>
</dbReference>
<evidence type="ECO:0000256" key="9">
    <source>
        <dbReference type="ARBA" id="ARBA00023015"/>
    </source>
</evidence>
<dbReference type="Pfam" id="PF07494">
    <property type="entry name" value="Reg_prop"/>
    <property type="match status" value="1"/>
</dbReference>
<evidence type="ECO:0000256" key="2">
    <source>
        <dbReference type="ARBA" id="ARBA00012438"/>
    </source>
</evidence>
<evidence type="ECO:0000313" key="17">
    <source>
        <dbReference type="EMBL" id="TDE11268.1"/>
    </source>
</evidence>
<dbReference type="Pfam" id="PF07495">
    <property type="entry name" value="Y_Y_Y"/>
    <property type="match status" value="1"/>
</dbReference>
<dbReference type="InterPro" id="IPR015943">
    <property type="entry name" value="WD40/YVTN_repeat-like_dom_sf"/>
</dbReference>
<dbReference type="InterPro" id="IPR003661">
    <property type="entry name" value="HisK_dim/P_dom"/>
</dbReference>
<dbReference type="PRINTS" id="PR00344">
    <property type="entry name" value="BCTRLSENSOR"/>
</dbReference>
<proteinExistence type="predicted"/>
<dbReference type="EMBL" id="SMFL01000012">
    <property type="protein sequence ID" value="TDE11268.1"/>
    <property type="molecule type" value="Genomic_DNA"/>
</dbReference>
<dbReference type="PROSITE" id="PS00041">
    <property type="entry name" value="HTH_ARAC_FAMILY_1"/>
    <property type="match status" value="1"/>
</dbReference>
<evidence type="ECO:0000256" key="8">
    <source>
        <dbReference type="ARBA" id="ARBA00023012"/>
    </source>
</evidence>
<dbReference type="GO" id="GO:0043565">
    <property type="term" value="F:sequence-specific DNA binding"/>
    <property type="evidence" value="ECO:0007669"/>
    <property type="project" value="InterPro"/>
</dbReference>
<dbReference type="Pfam" id="PF02518">
    <property type="entry name" value="HATPase_c"/>
    <property type="match status" value="1"/>
</dbReference>
<dbReference type="Gene3D" id="2.130.10.10">
    <property type="entry name" value="YVTN repeat-like/Quinoprotein amine dehydrogenase"/>
    <property type="match status" value="2"/>
</dbReference>
<dbReference type="InterPro" id="IPR004358">
    <property type="entry name" value="Sig_transdc_His_kin-like_C"/>
</dbReference>
<dbReference type="Pfam" id="PF00512">
    <property type="entry name" value="HisKA"/>
    <property type="match status" value="1"/>
</dbReference>
<dbReference type="InterPro" id="IPR036097">
    <property type="entry name" value="HisK_dim/P_sf"/>
</dbReference>
<keyword evidence="18" id="KW-1185">Reference proteome</keyword>
<dbReference type="SMART" id="SM00448">
    <property type="entry name" value="REC"/>
    <property type="match status" value="1"/>
</dbReference>
<feature type="coiled-coil region" evidence="13">
    <location>
        <begin position="846"/>
        <end position="874"/>
    </location>
</feature>
<dbReference type="InterPro" id="IPR005467">
    <property type="entry name" value="His_kinase_dom"/>
</dbReference>
<dbReference type="SUPFAM" id="SSF47384">
    <property type="entry name" value="Homodimeric domain of signal transducing histidine kinase"/>
    <property type="match status" value="1"/>
</dbReference>
<dbReference type="EC" id="2.7.13.3" evidence="2"/>
<dbReference type="FunFam" id="3.30.565.10:FF:000037">
    <property type="entry name" value="Hybrid sensor histidine kinase/response regulator"/>
    <property type="match status" value="1"/>
</dbReference>
<evidence type="ECO:0000313" key="18">
    <source>
        <dbReference type="Proteomes" id="UP000294850"/>
    </source>
</evidence>
<dbReference type="Gene3D" id="1.10.10.60">
    <property type="entry name" value="Homeodomain-like"/>
    <property type="match status" value="1"/>
</dbReference>
<dbReference type="SMART" id="SM00388">
    <property type="entry name" value="HisKA"/>
    <property type="match status" value="1"/>
</dbReference>
<gene>
    <name evidence="17" type="ORF">E0F88_25475</name>
</gene>
<dbReference type="InterPro" id="IPR013783">
    <property type="entry name" value="Ig-like_fold"/>
</dbReference>
<dbReference type="FunFam" id="1.10.287.130:FF:000045">
    <property type="entry name" value="Two-component system sensor histidine kinase/response regulator"/>
    <property type="match status" value="1"/>
</dbReference>
<protein>
    <recommendedName>
        <fullName evidence="2">histidine kinase</fullName>
        <ecNumber evidence="2">2.7.13.3</ecNumber>
    </recommendedName>
</protein>
<dbReference type="SUPFAM" id="SSF55874">
    <property type="entry name" value="ATPase domain of HSP90 chaperone/DNA topoisomerase II/histidine kinase"/>
    <property type="match status" value="1"/>
</dbReference>
<evidence type="ECO:0000256" key="5">
    <source>
        <dbReference type="ARBA" id="ARBA00022741"/>
    </source>
</evidence>
<dbReference type="GO" id="GO:0005524">
    <property type="term" value="F:ATP binding"/>
    <property type="evidence" value="ECO:0007669"/>
    <property type="project" value="UniProtKB-KW"/>
</dbReference>
<evidence type="ECO:0000256" key="1">
    <source>
        <dbReference type="ARBA" id="ARBA00000085"/>
    </source>
</evidence>
<dbReference type="Gene3D" id="3.30.565.10">
    <property type="entry name" value="Histidine kinase-like ATPase, C-terminal domain"/>
    <property type="match status" value="1"/>
</dbReference>
<feature type="modified residue" description="4-aspartylphosphate" evidence="12">
    <location>
        <position position="1198"/>
    </location>
</feature>
<keyword evidence="4" id="KW-0808">Transferase</keyword>
<dbReference type="CDD" id="cd00082">
    <property type="entry name" value="HisKA"/>
    <property type="match status" value="1"/>
</dbReference>
<dbReference type="InterPro" id="IPR018062">
    <property type="entry name" value="HTH_AraC-typ_CS"/>
</dbReference>
<keyword evidence="11" id="KW-0804">Transcription</keyword>
<evidence type="ECO:0000259" key="14">
    <source>
        <dbReference type="PROSITE" id="PS01124"/>
    </source>
</evidence>
<evidence type="ECO:0000256" key="6">
    <source>
        <dbReference type="ARBA" id="ARBA00022777"/>
    </source>
</evidence>
<evidence type="ECO:0000259" key="15">
    <source>
        <dbReference type="PROSITE" id="PS50109"/>
    </source>
</evidence>
<dbReference type="SUPFAM" id="SSF101898">
    <property type="entry name" value="NHL repeat"/>
    <property type="match status" value="1"/>
</dbReference>
<evidence type="ECO:0000256" key="11">
    <source>
        <dbReference type="ARBA" id="ARBA00023163"/>
    </source>
</evidence>
<evidence type="ECO:0000256" key="3">
    <source>
        <dbReference type="ARBA" id="ARBA00022553"/>
    </source>
</evidence>
<dbReference type="SUPFAM" id="SSF50998">
    <property type="entry name" value="Quinoprotein alcohol dehydrogenase-like"/>
    <property type="match status" value="1"/>
</dbReference>
<dbReference type="InterPro" id="IPR018060">
    <property type="entry name" value="HTH_AraC"/>
</dbReference>
<keyword evidence="10" id="KW-0238">DNA-binding</keyword>
<evidence type="ECO:0000256" key="4">
    <source>
        <dbReference type="ARBA" id="ARBA00022679"/>
    </source>
</evidence>
<dbReference type="InterPro" id="IPR011047">
    <property type="entry name" value="Quinoprotein_ADH-like_sf"/>
</dbReference>
<evidence type="ECO:0000259" key="16">
    <source>
        <dbReference type="PROSITE" id="PS50110"/>
    </source>
</evidence>
<dbReference type="FunFam" id="2.60.40.10:FF:000791">
    <property type="entry name" value="Two-component system sensor histidine kinase/response regulator"/>
    <property type="match status" value="1"/>
</dbReference>
<dbReference type="InterPro" id="IPR036890">
    <property type="entry name" value="HATPase_C_sf"/>
</dbReference>